<organism evidence="2 3">
    <name type="scientific">Elysia crispata</name>
    <name type="common">lettuce slug</name>
    <dbReference type="NCBI Taxonomy" id="231223"/>
    <lineage>
        <taxon>Eukaryota</taxon>
        <taxon>Metazoa</taxon>
        <taxon>Spiralia</taxon>
        <taxon>Lophotrochozoa</taxon>
        <taxon>Mollusca</taxon>
        <taxon>Gastropoda</taxon>
        <taxon>Heterobranchia</taxon>
        <taxon>Euthyneura</taxon>
        <taxon>Panpulmonata</taxon>
        <taxon>Sacoglossa</taxon>
        <taxon>Placobranchoidea</taxon>
        <taxon>Plakobranchidae</taxon>
        <taxon>Elysia</taxon>
    </lineage>
</organism>
<gene>
    <name evidence="2" type="ORF">RRG08_060830</name>
</gene>
<evidence type="ECO:0000256" key="1">
    <source>
        <dbReference type="SAM" id="MobiDB-lite"/>
    </source>
</evidence>
<feature type="compositionally biased region" description="Basic and acidic residues" evidence="1">
    <location>
        <begin position="35"/>
        <end position="44"/>
    </location>
</feature>
<name>A0AAE0ZFP3_9GAST</name>
<reference evidence="2" key="1">
    <citation type="journal article" date="2023" name="G3 (Bethesda)">
        <title>A reference genome for the long-term kleptoplast-retaining sea slug Elysia crispata morphotype clarki.</title>
        <authorList>
            <person name="Eastman K.E."/>
            <person name="Pendleton A.L."/>
            <person name="Shaikh M.A."/>
            <person name="Suttiyut T."/>
            <person name="Ogas R."/>
            <person name="Tomko P."/>
            <person name="Gavelis G."/>
            <person name="Widhalm J.R."/>
            <person name="Wisecaver J.H."/>
        </authorList>
    </citation>
    <scope>NUCLEOTIDE SEQUENCE</scope>
    <source>
        <strain evidence="2">ECLA1</strain>
    </source>
</reference>
<proteinExistence type="predicted"/>
<protein>
    <submittedName>
        <fullName evidence="2">Uncharacterized protein</fullName>
    </submittedName>
</protein>
<dbReference type="Proteomes" id="UP001283361">
    <property type="component" value="Unassembled WGS sequence"/>
</dbReference>
<comment type="caution">
    <text evidence="2">The sequence shown here is derived from an EMBL/GenBank/DDBJ whole genome shotgun (WGS) entry which is preliminary data.</text>
</comment>
<feature type="region of interest" description="Disordered" evidence="1">
    <location>
        <begin position="7"/>
        <end position="44"/>
    </location>
</feature>
<keyword evidence="3" id="KW-1185">Reference proteome</keyword>
<dbReference type="EMBL" id="JAWDGP010004054">
    <property type="protein sequence ID" value="KAK3768468.1"/>
    <property type="molecule type" value="Genomic_DNA"/>
</dbReference>
<evidence type="ECO:0000313" key="2">
    <source>
        <dbReference type="EMBL" id="KAK3768468.1"/>
    </source>
</evidence>
<dbReference type="AlphaFoldDB" id="A0AAE0ZFP3"/>
<evidence type="ECO:0000313" key="3">
    <source>
        <dbReference type="Proteomes" id="UP001283361"/>
    </source>
</evidence>
<sequence>MRFIELMENLHRGHRKKQLEKSDQGVRNRRRKKTNRQDGGRDLF</sequence>
<accession>A0AAE0ZFP3</accession>